<feature type="transmembrane region" description="Helical" evidence="11">
    <location>
        <begin position="9"/>
        <end position="29"/>
    </location>
</feature>
<evidence type="ECO:0000256" key="4">
    <source>
        <dbReference type="ARBA" id="ARBA00022737"/>
    </source>
</evidence>
<keyword evidence="2 10" id="KW-0645">Protease</keyword>
<dbReference type="Gene3D" id="2.40.70.10">
    <property type="entry name" value="Acid Proteases"/>
    <property type="match status" value="2"/>
</dbReference>
<evidence type="ECO:0000256" key="3">
    <source>
        <dbReference type="ARBA" id="ARBA00022729"/>
    </source>
</evidence>
<dbReference type="Proteomes" id="UP000813463">
    <property type="component" value="Chromosome 4"/>
</dbReference>
<protein>
    <recommendedName>
        <fullName evidence="7">Aspartic proteinase Asp1</fullName>
    </recommendedName>
    <alternativeName>
        <fullName evidence="8">Nucellin-like protein</fullName>
    </alternativeName>
</protein>
<keyword evidence="11" id="KW-0812">Transmembrane</keyword>
<dbReference type="PROSITE" id="PS51767">
    <property type="entry name" value="PEPTIDASE_A1"/>
    <property type="match status" value="1"/>
</dbReference>
<dbReference type="Pfam" id="PF14543">
    <property type="entry name" value="TAXi_N"/>
    <property type="match status" value="1"/>
</dbReference>
<proteinExistence type="inferred from homology"/>
<evidence type="ECO:0000256" key="1">
    <source>
        <dbReference type="ARBA" id="ARBA00007447"/>
    </source>
</evidence>
<dbReference type="PANTHER" id="PTHR13683">
    <property type="entry name" value="ASPARTYL PROTEASES"/>
    <property type="match status" value="1"/>
</dbReference>
<dbReference type="FunFam" id="2.40.70.10:FF:000015">
    <property type="entry name" value="Aspartyl protease family protein"/>
    <property type="match status" value="1"/>
</dbReference>
<dbReference type="RefSeq" id="XP_021844959.1">
    <property type="nucleotide sequence ID" value="XM_021989267.2"/>
</dbReference>
<dbReference type="InterPro" id="IPR033121">
    <property type="entry name" value="PEPTIDASE_A1"/>
</dbReference>
<dbReference type="FunFam" id="2.40.70.10:FF:000027">
    <property type="entry name" value="Aspartic proteinase Asp1 isoform A"/>
    <property type="match status" value="1"/>
</dbReference>
<dbReference type="InterPro" id="IPR021109">
    <property type="entry name" value="Peptidase_aspartic_dom_sf"/>
</dbReference>
<gene>
    <name evidence="14" type="primary">LOC110784821</name>
</gene>
<evidence type="ECO:0000256" key="9">
    <source>
        <dbReference type="PIRSR" id="PIRSR601461-1"/>
    </source>
</evidence>
<dbReference type="InterPro" id="IPR032861">
    <property type="entry name" value="TAXi_N"/>
</dbReference>
<keyword evidence="5 10" id="KW-0064">Aspartyl protease</keyword>
<organism evidence="13 14">
    <name type="scientific">Spinacia oleracea</name>
    <name type="common">Spinach</name>
    <dbReference type="NCBI Taxonomy" id="3562"/>
    <lineage>
        <taxon>Eukaryota</taxon>
        <taxon>Viridiplantae</taxon>
        <taxon>Streptophyta</taxon>
        <taxon>Embryophyta</taxon>
        <taxon>Tracheophyta</taxon>
        <taxon>Spermatophyta</taxon>
        <taxon>Magnoliopsida</taxon>
        <taxon>eudicotyledons</taxon>
        <taxon>Gunneridae</taxon>
        <taxon>Pentapetalae</taxon>
        <taxon>Caryophyllales</taxon>
        <taxon>Chenopodiaceae</taxon>
        <taxon>Chenopodioideae</taxon>
        <taxon>Anserineae</taxon>
        <taxon>Spinacia</taxon>
    </lineage>
</organism>
<evidence type="ECO:0000256" key="11">
    <source>
        <dbReference type="SAM" id="Phobius"/>
    </source>
</evidence>
<dbReference type="InterPro" id="IPR001461">
    <property type="entry name" value="Aspartic_peptidase_A1"/>
</dbReference>
<comment type="similarity">
    <text evidence="1 10">Belongs to the peptidase A1 family.</text>
</comment>
<feature type="active site" evidence="9">
    <location>
        <position position="76"/>
    </location>
</feature>
<reference evidence="14" key="2">
    <citation type="submission" date="2025-08" db="UniProtKB">
        <authorList>
            <consortium name="RefSeq"/>
        </authorList>
    </citation>
    <scope>IDENTIFICATION</scope>
    <source>
        <tissue evidence="14">Leaf</tissue>
    </source>
</reference>
<name>A0A9R0JS43_SPIOL</name>
<evidence type="ECO:0000256" key="10">
    <source>
        <dbReference type="RuleBase" id="RU000454"/>
    </source>
</evidence>
<evidence type="ECO:0000256" key="6">
    <source>
        <dbReference type="ARBA" id="ARBA00022801"/>
    </source>
</evidence>
<feature type="active site" evidence="9">
    <location>
        <position position="275"/>
    </location>
</feature>
<keyword evidence="4" id="KW-0677">Repeat</keyword>
<evidence type="ECO:0000313" key="14">
    <source>
        <dbReference type="RefSeq" id="XP_021844959.1"/>
    </source>
</evidence>
<dbReference type="OrthoDB" id="2747330at2759"/>
<keyword evidence="11" id="KW-1133">Transmembrane helix</keyword>
<reference evidence="13" key="1">
    <citation type="journal article" date="2021" name="Nat. Commun.">
        <title>Genomic analyses provide insights into spinach domestication and the genetic basis of agronomic traits.</title>
        <authorList>
            <person name="Cai X."/>
            <person name="Sun X."/>
            <person name="Xu C."/>
            <person name="Sun H."/>
            <person name="Wang X."/>
            <person name="Ge C."/>
            <person name="Zhang Z."/>
            <person name="Wang Q."/>
            <person name="Fei Z."/>
            <person name="Jiao C."/>
            <person name="Wang Q."/>
        </authorList>
    </citation>
    <scope>NUCLEOTIDE SEQUENCE [LARGE SCALE GENOMIC DNA]</scope>
    <source>
        <strain evidence="13">cv. Varoflay</strain>
    </source>
</reference>
<dbReference type="PROSITE" id="PS00141">
    <property type="entry name" value="ASP_PROTEASE"/>
    <property type="match status" value="1"/>
</dbReference>
<evidence type="ECO:0000256" key="8">
    <source>
        <dbReference type="ARBA" id="ARBA00077656"/>
    </source>
</evidence>
<keyword evidence="3" id="KW-0732">Signal</keyword>
<dbReference type="KEGG" id="soe:110784821"/>
<evidence type="ECO:0000256" key="7">
    <source>
        <dbReference type="ARBA" id="ARBA00068871"/>
    </source>
</evidence>
<dbReference type="SUPFAM" id="SSF50630">
    <property type="entry name" value="Acid proteases"/>
    <property type="match status" value="1"/>
</dbReference>
<dbReference type="GO" id="GO:0006508">
    <property type="term" value="P:proteolysis"/>
    <property type="evidence" value="ECO:0007669"/>
    <property type="project" value="UniProtKB-KW"/>
</dbReference>
<dbReference type="InterPro" id="IPR001969">
    <property type="entry name" value="Aspartic_peptidase_AS"/>
</dbReference>
<feature type="domain" description="Peptidase A1" evidence="12">
    <location>
        <begin position="58"/>
        <end position="404"/>
    </location>
</feature>
<dbReference type="GO" id="GO:0004190">
    <property type="term" value="F:aspartic-type endopeptidase activity"/>
    <property type="evidence" value="ECO:0007669"/>
    <property type="project" value="UniProtKB-KW"/>
</dbReference>
<dbReference type="InterPro" id="IPR032799">
    <property type="entry name" value="TAXi_C"/>
</dbReference>
<keyword evidence="11" id="KW-0472">Membrane</keyword>
<dbReference type="PRINTS" id="PR00792">
    <property type="entry name" value="PEPSIN"/>
</dbReference>
<sequence length="432" mass="48147">MWGFNFEKVYFPVILVFLFFAATFFQGIFCEPQNHGSSAIDYTSVFRVQGNVYPDGYFYTTLNIGEPPKPYHLDIDTGSDLTWVHCDAPCVNCPKTPHKPYKPLNNAITCKDSICSFLQHPPNYLCRNPSDQCDYEIEYADHGSSFGVLVKDNFPLKFLNGSTARTTLVFGCGYDQDFSNSAQPPFVDGVLGLANGKSSILSQLHGLKVTKNMFGHCFSDEGGGYLFFGDKLVPSGTVWVPMLKNRIGNYYSMGPAELLFSGKNVVKGGLSFVLDSGSTFTYLSSQVYEAALSMIKKNINQKQLKIAPEDKTLPVCWKGAKPFKSINDIKQFFKPLALKFSKANNAMLEMSPECYLIVNKIGNVCLGILNGAEAGLENLNILGDISLLNKMMIYNNDKSQIGWATANCDRLPNLDRDNDIHFYRSEHGYDEL</sequence>
<dbReference type="AlphaFoldDB" id="A0A9R0JS43"/>
<evidence type="ECO:0000259" key="12">
    <source>
        <dbReference type="PROSITE" id="PS51767"/>
    </source>
</evidence>
<keyword evidence="6 10" id="KW-0378">Hydrolase</keyword>
<evidence type="ECO:0000313" key="13">
    <source>
        <dbReference type="Proteomes" id="UP000813463"/>
    </source>
</evidence>
<dbReference type="Pfam" id="PF14541">
    <property type="entry name" value="TAXi_C"/>
    <property type="match status" value="1"/>
</dbReference>
<dbReference type="PANTHER" id="PTHR13683:SF227">
    <property type="entry name" value="EUKARYOTIC ASPARTYL PROTEASE FAMILY PROTEIN"/>
    <property type="match status" value="1"/>
</dbReference>
<accession>A0A9R0JS43</accession>
<evidence type="ECO:0000256" key="2">
    <source>
        <dbReference type="ARBA" id="ARBA00022670"/>
    </source>
</evidence>
<evidence type="ECO:0000256" key="5">
    <source>
        <dbReference type="ARBA" id="ARBA00022750"/>
    </source>
</evidence>
<keyword evidence="13" id="KW-1185">Reference proteome</keyword>
<dbReference type="GeneID" id="110784821"/>